<keyword evidence="2" id="KW-0963">Cytoplasm</keyword>
<dbReference type="EMBL" id="JACHEN010000067">
    <property type="protein sequence ID" value="MBB6219040.1"/>
    <property type="molecule type" value="Genomic_DNA"/>
</dbReference>
<dbReference type="NCBIfam" id="TIGR01003">
    <property type="entry name" value="PTS_HPr_family"/>
    <property type="match status" value="1"/>
</dbReference>
<feature type="domain" description="HPr" evidence="4">
    <location>
        <begin position="1"/>
        <end position="87"/>
    </location>
</feature>
<dbReference type="RefSeq" id="WP_184314066.1">
    <property type="nucleotide sequence ID" value="NZ_JACHEN010000067.1"/>
</dbReference>
<dbReference type="Proteomes" id="UP000579281">
    <property type="component" value="Unassembled WGS sequence"/>
</dbReference>
<evidence type="ECO:0000313" key="5">
    <source>
        <dbReference type="EMBL" id="MBB6219040.1"/>
    </source>
</evidence>
<dbReference type="CDD" id="cd00367">
    <property type="entry name" value="PTS-HPr_like"/>
    <property type="match status" value="1"/>
</dbReference>
<evidence type="ECO:0000256" key="2">
    <source>
        <dbReference type="ARBA" id="ARBA00022490"/>
    </source>
</evidence>
<dbReference type="AlphaFoldDB" id="A0A841L4F4"/>
<sequence>MYQAKVTVSNALGLHARPAKLLVKEAENYTSDIRIIKSEKEYNVKSMMGILSMGAQKGTELTLVAEGVDEEAAVVAIKKLFDSGFGE</sequence>
<dbReference type="Gene3D" id="3.30.1340.10">
    <property type="entry name" value="HPr-like"/>
    <property type="match status" value="1"/>
</dbReference>
<comment type="caution">
    <text evidence="5">The sequence shown here is derived from an EMBL/GenBank/DDBJ whole genome shotgun (WGS) entry which is preliminary data.</text>
</comment>
<organism evidence="5 6">
    <name type="scientific">Anaerosolibacter carboniphilus</name>
    <dbReference type="NCBI Taxonomy" id="1417629"/>
    <lineage>
        <taxon>Bacteria</taxon>
        <taxon>Bacillati</taxon>
        <taxon>Bacillota</taxon>
        <taxon>Clostridia</taxon>
        <taxon>Peptostreptococcales</taxon>
        <taxon>Thermotaleaceae</taxon>
        <taxon>Anaerosolibacter</taxon>
    </lineage>
</organism>
<dbReference type="SUPFAM" id="SSF55594">
    <property type="entry name" value="HPr-like"/>
    <property type="match status" value="1"/>
</dbReference>
<dbReference type="InterPro" id="IPR002114">
    <property type="entry name" value="PTS_HPr_Ser_P_site"/>
</dbReference>
<dbReference type="Pfam" id="PF00381">
    <property type="entry name" value="PTS-HPr"/>
    <property type="match status" value="1"/>
</dbReference>
<dbReference type="InterPro" id="IPR000032">
    <property type="entry name" value="HPr-like"/>
</dbReference>
<accession>A0A841L4F4</accession>
<name>A0A841L4F4_9FIRM</name>
<reference evidence="5 6" key="1">
    <citation type="submission" date="2020-08" db="EMBL/GenBank/DDBJ databases">
        <title>Genomic Encyclopedia of Type Strains, Phase IV (KMG-IV): sequencing the most valuable type-strain genomes for metagenomic binning, comparative biology and taxonomic classification.</title>
        <authorList>
            <person name="Goeker M."/>
        </authorList>
    </citation>
    <scope>NUCLEOTIDE SEQUENCE [LARGE SCALE GENOMIC DNA]</scope>
    <source>
        <strain evidence="5 6">DSM 103526</strain>
    </source>
</reference>
<dbReference type="PROSITE" id="PS00589">
    <property type="entry name" value="PTS_HPR_SER"/>
    <property type="match status" value="1"/>
</dbReference>
<dbReference type="PROSITE" id="PS51350">
    <property type="entry name" value="PTS_HPR_DOM"/>
    <property type="match status" value="1"/>
</dbReference>
<evidence type="ECO:0000256" key="1">
    <source>
        <dbReference type="ARBA" id="ARBA00004496"/>
    </source>
</evidence>
<dbReference type="PRINTS" id="PR00107">
    <property type="entry name" value="PHOSPHOCPHPR"/>
</dbReference>
<protein>
    <submittedName>
        <fullName evidence="5">Phosphocarrier protein</fullName>
    </submittedName>
</protein>
<keyword evidence="6" id="KW-1185">Reference proteome</keyword>
<dbReference type="PANTHER" id="PTHR33705">
    <property type="entry name" value="PHOSPHOCARRIER PROTEIN HPR"/>
    <property type="match status" value="1"/>
</dbReference>
<comment type="subcellular location">
    <subcellularLocation>
        <location evidence="1">Cytoplasm</location>
    </subcellularLocation>
</comment>
<proteinExistence type="predicted"/>
<dbReference type="InterPro" id="IPR050399">
    <property type="entry name" value="HPr"/>
</dbReference>
<gene>
    <name evidence="5" type="ORF">HNQ80_005218</name>
</gene>
<dbReference type="GO" id="GO:0009401">
    <property type="term" value="P:phosphoenolpyruvate-dependent sugar phosphotransferase system"/>
    <property type="evidence" value="ECO:0007669"/>
    <property type="project" value="UniProtKB-KW"/>
</dbReference>
<dbReference type="InterPro" id="IPR035895">
    <property type="entry name" value="HPr-like_sf"/>
</dbReference>
<evidence type="ECO:0000259" key="4">
    <source>
        <dbReference type="PROSITE" id="PS51350"/>
    </source>
</evidence>
<dbReference type="GO" id="GO:0005737">
    <property type="term" value="C:cytoplasm"/>
    <property type="evidence" value="ECO:0007669"/>
    <property type="project" value="UniProtKB-SubCell"/>
</dbReference>
<evidence type="ECO:0000256" key="3">
    <source>
        <dbReference type="ARBA" id="ARBA00022683"/>
    </source>
</evidence>
<dbReference type="PANTHER" id="PTHR33705:SF2">
    <property type="entry name" value="PHOSPHOCARRIER PROTEIN NPR"/>
    <property type="match status" value="1"/>
</dbReference>
<keyword evidence="3" id="KW-0598">Phosphotransferase system</keyword>
<evidence type="ECO:0000313" key="6">
    <source>
        <dbReference type="Proteomes" id="UP000579281"/>
    </source>
</evidence>